<feature type="chain" id="PRO_5044716707" evidence="3">
    <location>
        <begin position="22"/>
        <end position="103"/>
    </location>
</feature>
<name>A0AAV9DVY5_ACOCL</name>
<dbReference type="PANTHER" id="PTHR34558">
    <property type="entry name" value="EXPRESSED PROTEIN"/>
    <property type="match status" value="1"/>
</dbReference>
<dbReference type="PANTHER" id="PTHR34558:SF9">
    <property type="entry name" value="F3L24.15 PROTEIN"/>
    <property type="match status" value="1"/>
</dbReference>
<feature type="transmembrane region" description="Helical" evidence="2">
    <location>
        <begin position="66"/>
        <end position="85"/>
    </location>
</feature>
<evidence type="ECO:0000313" key="5">
    <source>
        <dbReference type="EMBL" id="KAK1305209.1"/>
    </source>
</evidence>
<feature type="signal peptide" evidence="3">
    <location>
        <begin position="1"/>
        <end position="21"/>
    </location>
</feature>
<evidence type="ECO:0000256" key="2">
    <source>
        <dbReference type="SAM" id="Phobius"/>
    </source>
</evidence>
<dbReference type="EMBL" id="JAUJYO010000011">
    <property type="protein sequence ID" value="KAK1304435.1"/>
    <property type="molecule type" value="Genomic_DNA"/>
</dbReference>
<evidence type="ECO:0000256" key="3">
    <source>
        <dbReference type="SAM" id="SignalP"/>
    </source>
</evidence>
<sequence>MARLVIVFIVLATLMITIAIARPVPTEVHGLAESPSSNAPAVAEGPATAPAAVRRRHRTSTAGGEVIIGGLATAILATIFCYIRVTRRRSDNGETITTTTTKA</sequence>
<evidence type="ECO:0000313" key="4">
    <source>
        <dbReference type="EMBL" id="KAK1304435.1"/>
    </source>
</evidence>
<dbReference type="EMBL" id="JAUJYO010000011">
    <property type="protein sequence ID" value="KAK1305209.1"/>
    <property type="molecule type" value="Genomic_DNA"/>
</dbReference>
<dbReference type="AlphaFoldDB" id="A0AAV9DVY5"/>
<feature type="compositionally biased region" description="Low complexity" evidence="1">
    <location>
        <begin position="39"/>
        <end position="52"/>
    </location>
</feature>
<protein>
    <submittedName>
        <fullName evidence="5">Uncharacterized protein</fullName>
    </submittedName>
</protein>
<keyword evidence="3" id="KW-0732">Signal</keyword>
<proteinExistence type="predicted"/>
<keyword evidence="2" id="KW-0472">Membrane</keyword>
<keyword evidence="6" id="KW-1185">Reference proteome</keyword>
<dbReference type="Proteomes" id="UP001180020">
    <property type="component" value="Unassembled WGS sequence"/>
</dbReference>
<reference evidence="5" key="1">
    <citation type="journal article" date="2023" name="Nat. Commun.">
        <title>Diploid and tetraploid genomes of Acorus and the evolution of monocots.</title>
        <authorList>
            <person name="Ma L."/>
            <person name="Liu K.W."/>
            <person name="Li Z."/>
            <person name="Hsiao Y.Y."/>
            <person name="Qi Y."/>
            <person name="Fu T."/>
            <person name="Tang G.D."/>
            <person name="Zhang D."/>
            <person name="Sun W.H."/>
            <person name="Liu D.K."/>
            <person name="Li Y."/>
            <person name="Chen G.Z."/>
            <person name="Liu X.D."/>
            <person name="Liao X.Y."/>
            <person name="Jiang Y.T."/>
            <person name="Yu X."/>
            <person name="Hao Y."/>
            <person name="Huang J."/>
            <person name="Zhao X.W."/>
            <person name="Ke S."/>
            <person name="Chen Y.Y."/>
            <person name="Wu W.L."/>
            <person name="Hsu J.L."/>
            <person name="Lin Y.F."/>
            <person name="Huang M.D."/>
            <person name="Li C.Y."/>
            <person name="Huang L."/>
            <person name="Wang Z.W."/>
            <person name="Zhao X."/>
            <person name="Zhong W.Y."/>
            <person name="Peng D.H."/>
            <person name="Ahmad S."/>
            <person name="Lan S."/>
            <person name="Zhang J.S."/>
            <person name="Tsai W.C."/>
            <person name="Van de Peer Y."/>
            <person name="Liu Z.J."/>
        </authorList>
    </citation>
    <scope>NUCLEOTIDE SEQUENCE</scope>
    <source>
        <strain evidence="5">CP</strain>
    </source>
</reference>
<keyword evidence="2" id="KW-1133">Transmembrane helix</keyword>
<evidence type="ECO:0000313" key="6">
    <source>
        <dbReference type="Proteomes" id="UP001180020"/>
    </source>
</evidence>
<keyword evidence="2" id="KW-0812">Transmembrane</keyword>
<reference evidence="5" key="2">
    <citation type="submission" date="2023-06" db="EMBL/GenBank/DDBJ databases">
        <authorList>
            <person name="Ma L."/>
            <person name="Liu K.-W."/>
            <person name="Li Z."/>
            <person name="Hsiao Y.-Y."/>
            <person name="Qi Y."/>
            <person name="Fu T."/>
            <person name="Tang G."/>
            <person name="Zhang D."/>
            <person name="Sun W.-H."/>
            <person name="Liu D.-K."/>
            <person name="Li Y."/>
            <person name="Chen G.-Z."/>
            <person name="Liu X.-D."/>
            <person name="Liao X.-Y."/>
            <person name="Jiang Y.-T."/>
            <person name="Yu X."/>
            <person name="Hao Y."/>
            <person name="Huang J."/>
            <person name="Zhao X.-W."/>
            <person name="Ke S."/>
            <person name="Chen Y.-Y."/>
            <person name="Wu W.-L."/>
            <person name="Hsu J.-L."/>
            <person name="Lin Y.-F."/>
            <person name="Huang M.-D."/>
            <person name="Li C.-Y."/>
            <person name="Huang L."/>
            <person name="Wang Z.-W."/>
            <person name="Zhao X."/>
            <person name="Zhong W.-Y."/>
            <person name="Peng D.-H."/>
            <person name="Ahmad S."/>
            <person name="Lan S."/>
            <person name="Zhang J.-S."/>
            <person name="Tsai W.-C."/>
            <person name="Van De Peer Y."/>
            <person name="Liu Z.-J."/>
        </authorList>
    </citation>
    <scope>NUCLEOTIDE SEQUENCE</scope>
    <source>
        <strain evidence="5">CP</strain>
        <tissue evidence="5">Leaves</tissue>
    </source>
</reference>
<organism evidence="5 6">
    <name type="scientific">Acorus calamus</name>
    <name type="common">Sweet flag</name>
    <dbReference type="NCBI Taxonomy" id="4465"/>
    <lineage>
        <taxon>Eukaryota</taxon>
        <taxon>Viridiplantae</taxon>
        <taxon>Streptophyta</taxon>
        <taxon>Embryophyta</taxon>
        <taxon>Tracheophyta</taxon>
        <taxon>Spermatophyta</taxon>
        <taxon>Magnoliopsida</taxon>
        <taxon>Liliopsida</taxon>
        <taxon>Acoraceae</taxon>
        <taxon>Acorus</taxon>
    </lineage>
</organism>
<gene>
    <name evidence="5" type="ORF">QJS10_CPB11g01082</name>
    <name evidence="4" type="ORF">QJS10_CPB11g01119</name>
</gene>
<accession>A0AAV9DVY5</accession>
<comment type="caution">
    <text evidence="5">The sequence shown here is derived from an EMBL/GenBank/DDBJ whole genome shotgun (WGS) entry which is preliminary data.</text>
</comment>
<evidence type="ECO:0000256" key="1">
    <source>
        <dbReference type="SAM" id="MobiDB-lite"/>
    </source>
</evidence>
<feature type="region of interest" description="Disordered" evidence="1">
    <location>
        <begin position="32"/>
        <end position="57"/>
    </location>
</feature>